<sequence length="89" mass="9831">MLDLIYIPPLLCLAYFLLRRFVLEHFYVASCGRYVLITGCDSGFGRLLATQLMDDRVNVFAACFTQHVSGFLIVGFGHIVPLGCLGTGL</sequence>
<dbReference type="SUPFAM" id="SSF51735">
    <property type="entry name" value="NAD(P)-binding Rossmann-fold domains"/>
    <property type="match status" value="1"/>
</dbReference>
<reference evidence="2" key="2">
    <citation type="submission" date="2022-06" db="UniProtKB">
        <authorList>
            <consortium name="EnsemblMetazoa"/>
        </authorList>
    </citation>
    <scope>IDENTIFICATION</scope>
    <source>
        <strain evidence="2">DF5081</strain>
    </source>
</reference>
<dbReference type="InterPro" id="IPR036291">
    <property type="entry name" value="NAD(P)-bd_dom_sf"/>
</dbReference>
<dbReference type="PANTHER" id="PTHR43313">
    <property type="entry name" value="SHORT-CHAIN DEHYDROGENASE/REDUCTASE FAMILY 9C"/>
    <property type="match status" value="1"/>
</dbReference>
<keyword evidence="1" id="KW-1133">Transmembrane helix</keyword>
<evidence type="ECO:0000256" key="1">
    <source>
        <dbReference type="SAM" id="Phobius"/>
    </source>
</evidence>
<reference evidence="3" key="1">
    <citation type="submission" date="2010-08" db="EMBL/GenBank/DDBJ databases">
        <authorList>
            <consortium name="Caenorhabditis japonica Sequencing Consortium"/>
            <person name="Wilson R.K."/>
        </authorList>
    </citation>
    <scope>NUCLEOTIDE SEQUENCE [LARGE SCALE GENOMIC DNA]</scope>
    <source>
        <strain evidence="3">DF5081</strain>
    </source>
</reference>
<dbReference type="Proteomes" id="UP000005237">
    <property type="component" value="Unassembled WGS sequence"/>
</dbReference>
<dbReference type="EnsemblMetazoa" id="CJA35570.1">
    <property type="protein sequence ID" value="CJA35570.1"/>
    <property type="gene ID" value="WBGene00211417"/>
</dbReference>
<name>A0A8R1EKJ2_CAEJA</name>
<dbReference type="AlphaFoldDB" id="A0A8R1EKJ2"/>
<dbReference type="GO" id="GO:0016491">
    <property type="term" value="F:oxidoreductase activity"/>
    <property type="evidence" value="ECO:0007669"/>
    <property type="project" value="TreeGrafter"/>
</dbReference>
<feature type="transmembrane region" description="Helical" evidence="1">
    <location>
        <begin position="6"/>
        <end position="23"/>
    </location>
</feature>
<protein>
    <submittedName>
        <fullName evidence="2">Uncharacterized protein</fullName>
    </submittedName>
</protein>
<evidence type="ECO:0000313" key="2">
    <source>
        <dbReference type="EnsemblMetazoa" id="CJA35570.1"/>
    </source>
</evidence>
<dbReference type="PANTHER" id="PTHR43313:SF1">
    <property type="entry name" value="3BETA-HYDROXYSTEROID DEHYDROGENASE DHS-16"/>
    <property type="match status" value="1"/>
</dbReference>
<keyword evidence="1" id="KW-0472">Membrane</keyword>
<dbReference type="GO" id="GO:0008202">
    <property type="term" value="P:steroid metabolic process"/>
    <property type="evidence" value="ECO:0007669"/>
    <property type="project" value="TreeGrafter"/>
</dbReference>
<accession>A0A8R1EKJ2</accession>
<keyword evidence="3" id="KW-1185">Reference proteome</keyword>
<evidence type="ECO:0000313" key="3">
    <source>
        <dbReference type="Proteomes" id="UP000005237"/>
    </source>
</evidence>
<keyword evidence="1" id="KW-0812">Transmembrane</keyword>
<organism evidence="2 3">
    <name type="scientific">Caenorhabditis japonica</name>
    <dbReference type="NCBI Taxonomy" id="281687"/>
    <lineage>
        <taxon>Eukaryota</taxon>
        <taxon>Metazoa</taxon>
        <taxon>Ecdysozoa</taxon>
        <taxon>Nematoda</taxon>
        <taxon>Chromadorea</taxon>
        <taxon>Rhabditida</taxon>
        <taxon>Rhabditina</taxon>
        <taxon>Rhabditomorpha</taxon>
        <taxon>Rhabditoidea</taxon>
        <taxon>Rhabditidae</taxon>
        <taxon>Peloderinae</taxon>
        <taxon>Caenorhabditis</taxon>
    </lineage>
</organism>
<proteinExistence type="predicted"/>